<dbReference type="Gene3D" id="3.40.50.1820">
    <property type="entry name" value="alpha/beta hydrolase"/>
    <property type="match status" value="1"/>
</dbReference>
<keyword evidence="3" id="KW-0472">Membrane</keyword>
<reference evidence="4" key="3">
    <citation type="submission" date="2022-06" db="UniProtKB">
        <authorList>
            <consortium name="EnsemblPlants"/>
        </authorList>
    </citation>
    <scope>IDENTIFICATION</scope>
</reference>
<sequence>MSGASGPLAVLLLVLVAAVSASSTGNGESWRAEQERDRVPRVPGQAFNASFAHYAGYVTVSEERGAALFYWFFEAAHDPASKPLVLWLNGGPGCSSIAFGLGEEVGPFHVNADGKGVHMNPYSWNQVANILFIDSPVGVGYSYSNTSADILSNGDERTAKDSLVFLTKWLERFPQYKEREFYLTGESYAGHYVPQLAQAIKRHHEATGDKTINLKGYMVWLWYFCILIIEFHHIFSFYCLDRTIFLLSGLGLKCLRCSVVGLLHTTALTNDLRHIMK</sequence>
<keyword evidence="2" id="KW-0121">Carboxypeptidase</keyword>
<dbReference type="AlphaFoldDB" id="A0A8R7R0M4"/>
<dbReference type="FunFam" id="3.40.50.1820:FF:000211">
    <property type="entry name" value="Carboxypeptidase"/>
    <property type="match status" value="1"/>
</dbReference>
<dbReference type="GO" id="GO:0005773">
    <property type="term" value="C:vacuole"/>
    <property type="evidence" value="ECO:0007669"/>
    <property type="project" value="TreeGrafter"/>
</dbReference>
<comment type="similarity">
    <text evidence="1 2">Belongs to the peptidase S10 family.</text>
</comment>
<dbReference type="EC" id="3.4.16.-" evidence="2"/>
<keyword evidence="2" id="KW-0732">Signal</keyword>
<evidence type="ECO:0000256" key="2">
    <source>
        <dbReference type="RuleBase" id="RU361156"/>
    </source>
</evidence>
<organism evidence="4 5">
    <name type="scientific">Triticum urartu</name>
    <name type="common">Red wild einkorn</name>
    <name type="synonym">Crithodium urartu</name>
    <dbReference type="NCBI Taxonomy" id="4572"/>
    <lineage>
        <taxon>Eukaryota</taxon>
        <taxon>Viridiplantae</taxon>
        <taxon>Streptophyta</taxon>
        <taxon>Embryophyta</taxon>
        <taxon>Tracheophyta</taxon>
        <taxon>Spermatophyta</taxon>
        <taxon>Magnoliopsida</taxon>
        <taxon>Liliopsida</taxon>
        <taxon>Poales</taxon>
        <taxon>Poaceae</taxon>
        <taxon>BOP clade</taxon>
        <taxon>Pooideae</taxon>
        <taxon>Triticodae</taxon>
        <taxon>Triticeae</taxon>
        <taxon>Triticinae</taxon>
        <taxon>Triticum</taxon>
    </lineage>
</organism>
<evidence type="ECO:0000256" key="3">
    <source>
        <dbReference type="SAM" id="Phobius"/>
    </source>
</evidence>
<reference evidence="5" key="1">
    <citation type="journal article" date="2013" name="Nature">
        <title>Draft genome of the wheat A-genome progenitor Triticum urartu.</title>
        <authorList>
            <person name="Ling H.Q."/>
            <person name="Zhao S."/>
            <person name="Liu D."/>
            <person name="Wang J."/>
            <person name="Sun H."/>
            <person name="Zhang C."/>
            <person name="Fan H."/>
            <person name="Li D."/>
            <person name="Dong L."/>
            <person name="Tao Y."/>
            <person name="Gao C."/>
            <person name="Wu H."/>
            <person name="Li Y."/>
            <person name="Cui Y."/>
            <person name="Guo X."/>
            <person name="Zheng S."/>
            <person name="Wang B."/>
            <person name="Yu K."/>
            <person name="Liang Q."/>
            <person name="Yang W."/>
            <person name="Lou X."/>
            <person name="Chen J."/>
            <person name="Feng M."/>
            <person name="Jian J."/>
            <person name="Zhang X."/>
            <person name="Luo G."/>
            <person name="Jiang Y."/>
            <person name="Liu J."/>
            <person name="Wang Z."/>
            <person name="Sha Y."/>
            <person name="Zhang B."/>
            <person name="Wu H."/>
            <person name="Tang D."/>
            <person name="Shen Q."/>
            <person name="Xue P."/>
            <person name="Zou S."/>
            <person name="Wang X."/>
            <person name="Liu X."/>
            <person name="Wang F."/>
            <person name="Yang Y."/>
            <person name="An X."/>
            <person name="Dong Z."/>
            <person name="Zhang K."/>
            <person name="Zhang X."/>
            <person name="Luo M.C."/>
            <person name="Dvorak J."/>
            <person name="Tong Y."/>
            <person name="Wang J."/>
            <person name="Yang H."/>
            <person name="Li Z."/>
            <person name="Wang D."/>
            <person name="Zhang A."/>
            <person name="Wang J."/>
        </authorList>
    </citation>
    <scope>NUCLEOTIDE SEQUENCE</scope>
    <source>
        <strain evidence="5">cv. G1812</strain>
    </source>
</reference>
<dbReference type="GO" id="GO:0004185">
    <property type="term" value="F:serine-type carboxypeptidase activity"/>
    <property type="evidence" value="ECO:0007669"/>
    <property type="project" value="UniProtKB-UniRule"/>
</dbReference>
<dbReference type="GO" id="GO:0006508">
    <property type="term" value="P:proteolysis"/>
    <property type="evidence" value="ECO:0007669"/>
    <property type="project" value="UniProtKB-KW"/>
</dbReference>
<feature type="transmembrane region" description="Helical" evidence="3">
    <location>
        <begin position="220"/>
        <end position="240"/>
    </location>
</feature>
<dbReference type="PANTHER" id="PTHR11802">
    <property type="entry name" value="SERINE PROTEASE FAMILY S10 SERINE CARBOXYPEPTIDASE"/>
    <property type="match status" value="1"/>
</dbReference>
<keyword evidence="3" id="KW-1133">Transmembrane helix</keyword>
<reference evidence="4" key="2">
    <citation type="submission" date="2018-03" db="EMBL/GenBank/DDBJ databases">
        <title>The Triticum urartu genome reveals the dynamic nature of wheat genome evolution.</title>
        <authorList>
            <person name="Ling H."/>
            <person name="Ma B."/>
            <person name="Shi X."/>
            <person name="Liu H."/>
            <person name="Dong L."/>
            <person name="Sun H."/>
            <person name="Cao Y."/>
            <person name="Gao Q."/>
            <person name="Zheng S."/>
            <person name="Li Y."/>
            <person name="Yu Y."/>
            <person name="Du H."/>
            <person name="Qi M."/>
            <person name="Li Y."/>
            <person name="Yu H."/>
            <person name="Cui Y."/>
            <person name="Wang N."/>
            <person name="Chen C."/>
            <person name="Wu H."/>
            <person name="Zhao Y."/>
            <person name="Zhang J."/>
            <person name="Li Y."/>
            <person name="Zhou W."/>
            <person name="Zhang B."/>
            <person name="Hu W."/>
            <person name="Eijk M."/>
            <person name="Tang J."/>
            <person name="Witsenboer H."/>
            <person name="Zhao S."/>
            <person name="Li Z."/>
            <person name="Zhang A."/>
            <person name="Wang D."/>
            <person name="Liang C."/>
        </authorList>
    </citation>
    <scope>NUCLEOTIDE SEQUENCE [LARGE SCALE GENOMIC DNA]</scope>
    <source>
        <strain evidence="4">cv. G1812</strain>
    </source>
</reference>
<feature type="chain" id="PRO_5035962010" description="Carboxypeptidase" evidence="2">
    <location>
        <begin position="22"/>
        <end position="277"/>
    </location>
</feature>
<gene>
    <name evidence="4" type="primary">LOC125524450</name>
</gene>
<keyword evidence="2" id="KW-0645">Protease</keyword>
<dbReference type="PRINTS" id="PR00724">
    <property type="entry name" value="CRBOXYPTASEC"/>
</dbReference>
<feature type="signal peptide" evidence="2">
    <location>
        <begin position="1"/>
        <end position="21"/>
    </location>
</feature>
<keyword evidence="3" id="KW-0812">Transmembrane</keyword>
<dbReference type="PANTHER" id="PTHR11802:SF32">
    <property type="entry name" value="SERINE CARBOXYPEPTIDASE-LIKE 29"/>
    <property type="match status" value="1"/>
</dbReference>
<keyword evidence="2" id="KW-0378">Hydrolase</keyword>
<dbReference type="InterPro" id="IPR029058">
    <property type="entry name" value="AB_hydrolase_fold"/>
</dbReference>
<proteinExistence type="inferred from homology"/>
<keyword evidence="5" id="KW-1185">Reference proteome</keyword>
<dbReference type="InterPro" id="IPR001563">
    <property type="entry name" value="Peptidase_S10"/>
</dbReference>
<protein>
    <recommendedName>
        <fullName evidence="2">Carboxypeptidase</fullName>
        <ecNumber evidence="2">3.4.16.-</ecNumber>
    </recommendedName>
</protein>
<dbReference type="PROSITE" id="PS00131">
    <property type="entry name" value="CARBOXYPEPT_SER_SER"/>
    <property type="match status" value="1"/>
</dbReference>
<dbReference type="InterPro" id="IPR018202">
    <property type="entry name" value="Ser_caboxypep_ser_AS"/>
</dbReference>
<evidence type="ECO:0000313" key="5">
    <source>
        <dbReference type="Proteomes" id="UP000015106"/>
    </source>
</evidence>
<dbReference type="Proteomes" id="UP000015106">
    <property type="component" value="Chromosome 7"/>
</dbReference>
<evidence type="ECO:0000256" key="1">
    <source>
        <dbReference type="ARBA" id="ARBA00009431"/>
    </source>
</evidence>
<name>A0A8R7R0M4_TRIUA</name>
<accession>A0A8R7R0M4</accession>
<dbReference type="SUPFAM" id="SSF53474">
    <property type="entry name" value="alpha/beta-Hydrolases"/>
    <property type="match status" value="1"/>
</dbReference>
<evidence type="ECO:0000313" key="4">
    <source>
        <dbReference type="EnsemblPlants" id="TuG1812G0700001578.01.T02"/>
    </source>
</evidence>
<dbReference type="Pfam" id="PF00450">
    <property type="entry name" value="Peptidase_S10"/>
    <property type="match status" value="1"/>
</dbReference>
<dbReference type="Gramene" id="TuG1812G0700001578.01.T02">
    <property type="protein sequence ID" value="TuG1812G0700001578.01.T02"/>
    <property type="gene ID" value="TuG1812G0700001578.01"/>
</dbReference>
<dbReference type="EnsemblPlants" id="TuG1812G0700001578.01.T02">
    <property type="protein sequence ID" value="TuG1812G0700001578.01.T02"/>
    <property type="gene ID" value="TuG1812G0700001578.01"/>
</dbReference>